<proteinExistence type="predicted"/>
<dbReference type="EMBL" id="SGXT01000016">
    <property type="protein sequence ID" value="RZT59304.1"/>
    <property type="molecule type" value="Genomic_DNA"/>
</dbReference>
<dbReference type="AlphaFoldDB" id="A0A4Q7TFQ3"/>
<gene>
    <name evidence="1" type="ORF">EV140_1908</name>
</gene>
<evidence type="ECO:0000313" key="1">
    <source>
        <dbReference type="EMBL" id="RZT59304.1"/>
    </source>
</evidence>
<comment type="caution">
    <text evidence="1">The sequence shown here is derived from an EMBL/GenBank/DDBJ whole genome shotgun (WGS) entry which is preliminary data.</text>
</comment>
<accession>A0A4Q7TFQ3</accession>
<protein>
    <submittedName>
        <fullName evidence="1">Uncharacterized protein</fullName>
    </submittedName>
</protein>
<reference evidence="1 2" key="1">
    <citation type="journal article" date="2015" name="Stand. Genomic Sci.">
        <title>Genomic Encyclopedia of Bacterial and Archaeal Type Strains, Phase III: the genomes of soil and plant-associated and newly described type strains.</title>
        <authorList>
            <person name="Whitman W.B."/>
            <person name="Woyke T."/>
            <person name="Klenk H.P."/>
            <person name="Zhou Y."/>
            <person name="Lilburn T.G."/>
            <person name="Beck B.J."/>
            <person name="De Vos P."/>
            <person name="Vandamme P."/>
            <person name="Eisen J.A."/>
            <person name="Garrity G."/>
            <person name="Hugenholtz P."/>
            <person name="Kyrpides N.C."/>
        </authorList>
    </citation>
    <scope>NUCLEOTIDE SEQUENCE [LARGE SCALE GENOMIC DNA]</scope>
    <source>
        <strain evidence="1 2">AC4r</strain>
    </source>
</reference>
<keyword evidence="2" id="KW-1185">Reference proteome</keyword>
<evidence type="ECO:0000313" key="2">
    <source>
        <dbReference type="Proteomes" id="UP000292408"/>
    </source>
</evidence>
<dbReference type="Proteomes" id="UP000292408">
    <property type="component" value="Unassembled WGS sequence"/>
</dbReference>
<dbReference type="RefSeq" id="WP_130283320.1">
    <property type="nucleotide sequence ID" value="NZ_SGXT01000016.1"/>
</dbReference>
<sequence length="85" mass="9365">MSTAPLNVKIYASGRISMVCQYCGRKSRPIEGPLDITTMSLGWWVTPYPAEFVHDFDGSTGARYTCPACARKPGVKRPLLTRGLD</sequence>
<name>A0A4Q7TFQ3_9MICO</name>
<dbReference type="OrthoDB" id="4775512at2"/>
<organism evidence="1 2">
    <name type="scientific">Microcella alkaliphila</name>
    <dbReference type="NCBI Taxonomy" id="279828"/>
    <lineage>
        <taxon>Bacteria</taxon>
        <taxon>Bacillati</taxon>
        <taxon>Actinomycetota</taxon>
        <taxon>Actinomycetes</taxon>
        <taxon>Micrococcales</taxon>
        <taxon>Microbacteriaceae</taxon>
        <taxon>Microcella</taxon>
    </lineage>
</organism>